<dbReference type="PANTHER" id="PTHR34477">
    <property type="entry name" value="UPF0213 PROTEIN YHBQ"/>
    <property type="match status" value="1"/>
</dbReference>
<evidence type="ECO:0000256" key="1">
    <source>
        <dbReference type="ARBA" id="ARBA00007435"/>
    </source>
</evidence>
<comment type="caution">
    <text evidence="3">The sequence shown here is derived from an EMBL/GenBank/DDBJ whole genome shotgun (WGS) entry which is preliminary data.</text>
</comment>
<feature type="domain" description="GIY-YIG" evidence="2">
    <location>
        <begin position="2"/>
        <end position="78"/>
    </location>
</feature>
<dbReference type="RefSeq" id="WP_208147159.1">
    <property type="nucleotide sequence ID" value="NZ_JAGETV010000002.1"/>
</dbReference>
<accession>A0ABS3Q1Z3</accession>
<dbReference type="InterPro" id="IPR050190">
    <property type="entry name" value="UPF0213_domain"/>
</dbReference>
<evidence type="ECO:0000313" key="4">
    <source>
        <dbReference type="Proteomes" id="UP000664835"/>
    </source>
</evidence>
<dbReference type="CDD" id="cd10448">
    <property type="entry name" value="GIY-YIG_unchar_3"/>
    <property type="match status" value="1"/>
</dbReference>
<sequence>MNRYYVYILTTENNKVMYVGVTNNLQRRLFEHKNHLVEGFTKKYNVTKLVYFEETFDVKAAIAREKQFKGWRREKKNQLVESINPNWVELFIGDSL</sequence>
<dbReference type="InterPro" id="IPR035901">
    <property type="entry name" value="GIY-YIG_endonuc_sf"/>
</dbReference>
<evidence type="ECO:0000259" key="2">
    <source>
        <dbReference type="PROSITE" id="PS50164"/>
    </source>
</evidence>
<dbReference type="SMART" id="SM00465">
    <property type="entry name" value="GIYc"/>
    <property type="match status" value="1"/>
</dbReference>
<proteinExistence type="inferred from homology"/>
<dbReference type="EMBL" id="JAGETV010000002">
    <property type="protein sequence ID" value="MBO1926340.1"/>
    <property type="molecule type" value="Genomic_DNA"/>
</dbReference>
<dbReference type="Pfam" id="PF01541">
    <property type="entry name" value="GIY-YIG"/>
    <property type="match status" value="1"/>
</dbReference>
<keyword evidence="4" id="KW-1185">Reference proteome</keyword>
<comment type="similarity">
    <text evidence="1">Belongs to the UPF0213 family.</text>
</comment>
<organism evidence="3 4">
    <name type="scientific">Thiomicrorhabdus marina</name>
    <dbReference type="NCBI Taxonomy" id="2818442"/>
    <lineage>
        <taxon>Bacteria</taxon>
        <taxon>Pseudomonadati</taxon>
        <taxon>Pseudomonadota</taxon>
        <taxon>Gammaproteobacteria</taxon>
        <taxon>Thiotrichales</taxon>
        <taxon>Piscirickettsiaceae</taxon>
        <taxon>Thiomicrorhabdus</taxon>
    </lineage>
</organism>
<dbReference type="Proteomes" id="UP000664835">
    <property type="component" value="Unassembled WGS sequence"/>
</dbReference>
<dbReference type="SUPFAM" id="SSF82771">
    <property type="entry name" value="GIY-YIG endonuclease"/>
    <property type="match status" value="1"/>
</dbReference>
<dbReference type="Gene3D" id="3.40.1440.10">
    <property type="entry name" value="GIY-YIG endonuclease"/>
    <property type="match status" value="1"/>
</dbReference>
<name>A0ABS3Q1Z3_9GAMM</name>
<dbReference type="InterPro" id="IPR000305">
    <property type="entry name" value="GIY-YIG_endonuc"/>
</dbReference>
<gene>
    <name evidence="3" type="ORF">J3998_02015</name>
</gene>
<dbReference type="PROSITE" id="PS50164">
    <property type="entry name" value="GIY_YIG"/>
    <property type="match status" value="1"/>
</dbReference>
<dbReference type="PANTHER" id="PTHR34477:SF5">
    <property type="entry name" value="BSL5627 PROTEIN"/>
    <property type="match status" value="1"/>
</dbReference>
<reference evidence="3 4" key="1">
    <citation type="submission" date="2021-03" db="EMBL/GenBank/DDBJ databases">
        <title>Thiomicrorhabdus sp.nov.,novel sulfur-oxidizing bacteria isolated from coastal sediment.</title>
        <authorList>
            <person name="Liu X."/>
        </authorList>
    </citation>
    <scope>NUCLEOTIDE SEQUENCE [LARGE SCALE GENOMIC DNA]</scope>
    <source>
        <strain evidence="3 4">6S2-11</strain>
    </source>
</reference>
<evidence type="ECO:0000313" key="3">
    <source>
        <dbReference type="EMBL" id="MBO1926340.1"/>
    </source>
</evidence>
<protein>
    <submittedName>
        <fullName evidence="3">GIY-YIG nuclease family protein</fullName>
    </submittedName>
</protein>